<dbReference type="AlphaFoldDB" id="A0A4Z1H8G5"/>
<keyword evidence="2" id="KW-1185">Reference proteome</keyword>
<accession>A0A4Z1H8G5</accession>
<proteinExistence type="predicted"/>
<evidence type="ECO:0000313" key="2">
    <source>
        <dbReference type="Proteomes" id="UP000297452"/>
    </source>
</evidence>
<gene>
    <name evidence="1" type="ORF">BOTNAR_0678g00090</name>
</gene>
<comment type="caution">
    <text evidence="1">The sequence shown here is derived from an EMBL/GenBank/DDBJ whole genome shotgun (WGS) entry which is preliminary data.</text>
</comment>
<dbReference type="EMBL" id="PQXJ01000675">
    <property type="protein sequence ID" value="TGO45336.1"/>
    <property type="molecule type" value="Genomic_DNA"/>
</dbReference>
<protein>
    <submittedName>
        <fullName evidence="1">Uncharacterized protein</fullName>
    </submittedName>
</protein>
<name>A0A4Z1H8G5_9HELO</name>
<dbReference type="Proteomes" id="UP000297452">
    <property type="component" value="Unassembled WGS sequence"/>
</dbReference>
<evidence type="ECO:0000313" key="1">
    <source>
        <dbReference type="EMBL" id="TGO45336.1"/>
    </source>
</evidence>
<organism evidence="1 2">
    <name type="scientific">Botryotinia narcissicola</name>
    <dbReference type="NCBI Taxonomy" id="278944"/>
    <lineage>
        <taxon>Eukaryota</taxon>
        <taxon>Fungi</taxon>
        <taxon>Dikarya</taxon>
        <taxon>Ascomycota</taxon>
        <taxon>Pezizomycotina</taxon>
        <taxon>Leotiomycetes</taxon>
        <taxon>Helotiales</taxon>
        <taxon>Sclerotiniaceae</taxon>
        <taxon>Botryotinia</taxon>
    </lineage>
</organism>
<sequence length="72" mass="8289">MSAIRFVTPAICIENPKAPYNTMEESWARSAVIYQPFTKSRIPIMYFRKNLLFEVDSKSDCEKPNEADADNV</sequence>
<reference evidence="1 2" key="1">
    <citation type="submission" date="2017-12" db="EMBL/GenBank/DDBJ databases">
        <title>Comparative genomics of Botrytis spp.</title>
        <authorList>
            <person name="Valero-Jimenez C.A."/>
            <person name="Tapia P."/>
            <person name="Veloso J."/>
            <person name="Silva-Moreno E."/>
            <person name="Staats M."/>
            <person name="Valdes J.H."/>
            <person name="Van Kan J.A.L."/>
        </authorList>
    </citation>
    <scope>NUCLEOTIDE SEQUENCE [LARGE SCALE GENOMIC DNA]</scope>
    <source>
        <strain evidence="1 2">MUCL2120</strain>
    </source>
</reference>